<evidence type="ECO:0000313" key="1">
    <source>
        <dbReference type="EMBL" id="TCJ86968.1"/>
    </source>
</evidence>
<dbReference type="Pfam" id="PF03692">
    <property type="entry name" value="CxxCxxCC"/>
    <property type="match status" value="1"/>
</dbReference>
<dbReference type="OrthoDB" id="5769920at2"/>
<proteinExistence type="predicted"/>
<dbReference type="AlphaFoldDB" id="A0A4R1F5C7"/>
<dbReference type="EMBL" id="SMFQ01000003">
    <property type="protein sequence ID" value="TCJ86968.1"/>
    <property type="molecule type" value="Genomic_DNA"/>
</dbReference>
<comment type="caution">
    <text evidence="1">The sequence shown here is derived from an EMBL/GenBank/DDBJ whole genome shotgun (WGS) entry which is preliminary data.</text>
</comment>
<sequence length="96" mass="10885">MNKKLKRTLTSLFPVEEGRTGSCNNCGACCHLPYRCVFLKTAEDNKEYCSIYTVRPPNCRKFPRTAEEHQLVEDTCGFEFKDSKIVVEASSGNNTK</sequence>
<name>A0A4R1F5C7_9GAMM</name>
<gene>
    <name evidence="1" type="ORF">EV695_1468</name>
</gene>
<reference evidence="1 2" key="1">
    <citation type="submission" date="2019-03" db="EMBL/GenBank/DDBJ databases">
        <title>Genomic Encyclopedia of Type Strains, Phase IV (KMG-IV): sequencing the most valuable type-strain genomes for metagenomic binning, comparative biology and taxonomic classification.</title>
        <authorList>
            <person name="Goeker M."/>
        </authorList>
    </citation>
    <scope>NUCLEOTIDE SEQUENCE [LARGE SCALE GENOMIC DNA]</scope>
    <source>
        <strain evidence="1 2">DSM 24830</strain>
    </source>
</reference>
<dbReference type="Proteomes" id="UP000294887">
    <property type="component" value="Unassembled WGS sequence"/>
</dbReference>
<evidence type="ECO:0000313" key="2">
    <source>
        <dbReference type="Proteomes" id="UP000294887"/>
    </source>
</evidence>
<protein>
    <submittedName>
        <fullName evidence="1">Putative zinc-or iron-chelating protein</fullName>
    </submittedName>
</protein>
<dbReference type="RefSeq" id="WP_131905290.1">
    <property type="nucleotide sequence ID" value="NZ_BAAAFU010000004.1"/>
</dbReference>
<accession>A0A4R1F5C7</accession>
<keyword evidence="2" id="KW-1185">Reference proteome</keyword>
<organism evidence="1 2">
    <name type="scientific">Cocleimonas flava</name>
    <dbReference type="NCBI Taxonomy" id="634765"/>
    <lineage>
        <taxon>Bacteria</taxon>
        <taxon>Pseudomonadati</taxon>
        <taxon>Pseudomonadota</taxon>
        <taxon>Gammaproteobacteria</taxon>
        <taxon>Thiotrichales</taxon>
        <taxon>Thiotrichaceae</taxon>
        <taxon>Cocleimonas</taxon>
    </lineage>
</organism>
<dbReference type="InterPro" id="IPR005358">
    <property type="entry name" value="Puta_zinc/iron-chelating_dom"/>
</dbReference>